<dbReference type="EMBL" id="JAOCDR010000011">
    <property type="protein sequence ID" value="MDH0655932.1"/>
    <property type="molecule type" value="Genomic_DNA"/>
</dbReference>
<accession>A0AA42LDG1</accession>
<dbReference type="AlphaFoldDB" id="A0AA42LDG1"/>
<name>A0AA42LDG1_ACIJO</name>
<organism evidence="1 2">
    <name type="scientific">Acinetobacter johnsonii</name>
    <dbReference type="NCBI Taxonomy" id="40214"/>
    <lineage>
        <taxon>Bacteria</taxon>
        <taxon>Pseudomonadati</taxon>
        <taxon>Pseudomonadota</taxon>
        <taxon>Gammaproteobacteria</taxon>
        <taxon>Moraxellales</taxon>
        <taxon>Moraxellaceae</taxon>
        <taxon>Acinetobacter</taxon>
    </lineage>
</organism>
<gene>
    <name evidence="1" type="ORF">N5D11_07350</name>
</gene>
<evidence type="ECO:0000313" key="2">
    <source>
        <dbReference type="Proteomes" id="UP001161099"/>
    </source>
</evidence>
<reference evidence="1" key="1">
    <citation type="submission" date="2022-09" db="EMBL/GenBank/DDBJ databases">
        <title>Intensive care unit water sources are persistently colonized with multi-drug resistant bacteria and are the site of extensive horizontal gene transfer of antibiotic resistance genes.</title>
        <authorList>
            <person name="Diorio-Toth L."/>
        </authorList>
    </citation>
    <scope>NUCLEOTIDE SEQUENCE</scope>
    <source>
        <strain evidence="1">GD03851</strain>
    </source>
</reference>
<comment type="caution">
    <text evidence="1">The sequence shown here is derived from an EMBL/GenBank/DDBJ whole genome shotgun (WGS) entry which is preliminary data.</text>
</comment>
<evidence type="ECO:0000313" key="1">
    <source>
        <dbReference type="EMBL" id="MDH0655932.1"/>
    </source>
</evidence>
<dbReference type="RefSeq" id="WP_279698234.1">
    <property type="nucleotide sequence ID" value="NZ_JAOCDR010000011.1"/>
</dbReference>
<sequence>MSEVILLGDPVVYRDDIKGFDHVGVVVQTGSSLHVLWNDETQPQVEIYERLRPARLDEVDAQCRVIRDTDYD</sequence>
<protein>
    <submittedName>
        <fullName evidence="1">Phosphohistidine phosphatase</fullName>
    </submittedName>
</protein>
<dbReference type="Proteomes" id="UP001161099">
    <property type="component" value="Unassembled WGS sequence"/>
</dbReference>
<proteinExistence type="predicted"/>